<feature type="transmembrane region" description="Helical" evidence="3">
    <location>
        <begin position="188"/>
        <end position="209"/>
    </location>
</feature>
<keyword evidence="3" id="KW-0472">Membrane</keyword>
<dbReference type="PROSITE" id="PS50089">
    <property type="entry name" value="ZF_RING_2"/>
    <property type="match status" value="1"/>
</dbReference>
<feature type="domain" description="RING-type" evidence="4">
    <location>
        <begin position="261"/>
        <end position="303"/>
    </location>
</feature>
<accession>A0ABY9DPA5</accession>
<dbReference type="PANTHER" id="PTHR36317">
    <property type="entry name" value="PROTEIN MULTIPLE CHLOROPLAST DIVISION SITE 1"/>
    <property type="match status" value="1"/>
</dbReference>
<dbReference type="Gene3D" id="3.30.40.10">
    <property type="entry name" value="Zinc/RING finger domain, C3HC4 (zinc finger)"/>
    <property type="match status" value="1"/>
</dbReference>
<dbReference type="InterPro" id="IPR001841">
    <property type="entry name" value="Znf_RING"/>
</dbReference>
<dbReference type="InterPro" id="IPR034572">
    <property type="entry name" value="MCD1"/>
</dbReference>
<sequence length="711" mass="78640">METSLRYGGDTKALRIHAKEKFPIDLKTHLLVRGELDTRIGAPSYVSAVIRHFYPDLSASLGVGLQYDKHEKLRYSVRGKKTFPVTTDGLLSFNVKGQCDVDKEFRERKSRGAAEFSWSIFNFQRDQDVRIKVGYEVFDKVPYLQIRENNWTLNADINGHMTHPSRFLGGVNSSATASQESAAVDSDFVVILAALLCALICVLGLVAVARCAWLRRISGAANLPGGSAPQTPANKGLKKKILRSLPKVTYAAETAGNLTDCAICLTEFVGGDEIRVLPQCGHGFHVGCIDTWLGSHCSCPSCRQILVVARCQKCGGVPASSSSTGAETESRLKEREDDVNREAFDCAHGIEKRNAVVVSPVNGVGGSFFSTCVHALGSCVWNPQFHSISSQPSICGWKHGISSNILEHRRELGLSYSRYNWVQQRTARSFLFRALSKSANSDEDKVVKTETEINGWKNSIGKLQETIKSFPPVVFVMKKDVGINFAIGLCVATTILVVAVRVYVARKVSSSRPGSVADLVRRGQLRSDRRGISSPLKYEDPFNNPLVKVGKSNSTVEMCGKVYRLAPVTLTKEQQAIHQKRRSRAYQWKRPTMFLKEGDSIPSDVDPDTVRWIPANHPFATTASEIDEGLAQNNVYQKHGVPFRIQAEHEALQRKLEALQSEQKLNKLVIDPTNAKDFERPFKHLTSHEQAGQGPSNRIGSDSSPEEMQKP</sequence>
<reference evidence="5 6" key="1">
    <citation type="journal article" date="2023" name="Hortic Res">
        <title>The complete reference genome for grapevine (Vitis vinifera L.) genetics and breeding.</title>
        <authorList>
            <person name="Shi X."/>
            <person name="Cao S."/>
            <person name="Wang X."/>
            <person name="Huang S."/>
            <person name="Wang Y."/>
            <person name="Liu Z."/>
            <person name="Liu W."/>
            <person name="Leng X."/>
            <person name="Peng Y."/>
            <person name="Wang N."/>
            <person name="Wang Y."/>
            <person name="Ma Z."/>
            <person name="Xu X."/>
            <person name="Zhang F."/>
            <person name="Xue H."/>
            <person name="Zhong H."/>
            <person name="Wang Y."/>
            <person name="Zhang K."/>
            <person name="Velt A."/>
            <person name="Avia K."/>
            <person name="Holtgrawe D."/>
            <person name="Grimplet J."/>
            <person name="Matus J.T."/>
            <person name="Ware D."/>
            <person name="Wu X."/>
            <person name="Wang H."/>
            <person name="Liu C."/>
            <person name="Fang Y."/>
            <person name="Rustenholz C."/>
            <person name="Cheng Z."/>
            <person name="Xiao H."/>
            <person name="Zhou Y."/>
        </authorList>
    </citation>
    <scope>NUCLEOTIDE SEQUENCE [LARGE SCALE GENOMIC DNA]</scope>
    <source>
        <strain evidence="6">cv. Pinot noir / PN40024</strain>
        <tissue evidence="5">Leaf</tissue>
    </source>
</reference>
<proteinExistence type="predicted"/>
<name>A0ABY9DPA5_VITVI</name>
<dbReference type="CDD" id="cd16461">
    <property type="entry name" value="RING-H2_EL5-like"/>
    <property type="match status" value="1"/>
</dbReference>
<keyword evidence="1" id="KW-0862">Zinc</keyword>
<dbReference type="Pfam" id="PF13639">
    <property type="entry name" value="zf-RING_2"/>
    <property type="match status" value="1"/>
</dbReference>
<keyword evidence="3" id="KW-1133">Transmembrane helix</keyword>
<gene>
    <name evidence="5" type="ORF">VitviT2T_026885</name>
</gene>
<evidence type="ECO:0000313" key="6">
    <source>
        <dbReference type="Proteomes" id="UP001227230"/>
    </source>
</evidence>
<evidence type="ECO:0000313" key="5">
    <source>
        <dbReference type="EMBL" id="WKA09217.1"/>
    </source>
</evidence>
<dbReference type="SMART" id="SM00184">
    <property type="entry name" value="RING"/>
    <property type="match status" value="1"/>
</dbReference>
<evidence type="ECO:0000259" key="4">
    <source>
        <dbReference type="PROSITE" id="PS50089"/>
    </source>
</evidence>
<feature type="transmembrane region" description="Helical" evidence="3">
    <location>
        <begin position="485"/>
        <end position="504"/>
    </location>
</feature>
<evidence type="ECO:0000256" key="1">
    <source>
        <dbReference type="PROSITE-ProRule" id="PRU00175"/>
    </source>
</evidence>
<dbReference type="InterPro" id="IPR013083">
    <property type="entry name" value="Znf_RING/FYVE/PHD"/>
</dbReference>
<organism evidence="5 6">
    <name type="scientific">Vitis vinifera</name>
    <name type="common">Grape</name>
    <dbReference type="NCBI Taxonomy" id="29760"/>
    <lineage>
        <taxon>Eukaryota</taxon>
        <taxon>Viridiplantae</taxon>
        <taxon>Streptophyta</taxon>
        <taxon>Embryophyta</taxon>
        <taxon>Tracheophyta</taxon>
        <taxon>Spermatophyta</taxon>
        <taxon>Magnoliopsida</taxon>
        <taxon>eudicotyledons</taxon>
        <taxon>Gunneridae</taxon>
        <taxon>Pentapetalae</taxon>
        <taxon>rosids</taxon>
        <taxon>Vitales</taxon>
        <taxon>Vitaceae</taxon>
        <taxon>Viteae</taxon>
        <taxon>Vitis</taxon>
    </lineage>
</organism>
<evidence type="ECO:0000256" key="2">
    <source>
        <dbReference type="SAM" id="MobiDB-lite"/>
    </source>
</evidence>
<dbReference type="Proteomes" id="UP001227230">
    <property type="component" value="Chromosome 18"/>
</dbReference>
<feature type="region of interest" description="Disordered" evidence="2">
    <location>
        <begin position="679"/>
        <end position="711"/>
    </location>
</feature>
<keyword evidence="1" id="KW-0479">Metal-binding</keyword>
<protein>
    <recommendedName>
        <fullName evidence="4">RING-type domain-containing protein</fullName>
    </recommendedName>
</protein>
<keyword evidence="3" id="KW-0812">Transmembrane</keyword>
<keyword evidence="6" id="KW-1185">Reference proteome</keyword>
<keyword evidence="1" id="KW-0863">Zinc-finger</keyword>
<evidence type="ECO:0000256" key="3">
    <source>
        <dbReference type="SAM" id="Phobius"/>
    </source>
</evidence>
<dbReference type="SUPFAM" id="SSF57850">
    <property type="entry name" value="RING/U-box"/>
    <property type="match status" value="1"/>
</dbReference>
<dbReference type="EMBL" id="CP126665">
    <property type="protein sequence ID" value="WKA09217.1"/>
    <property type="molecule type" value="Genomic_DNA"/>
</dbReference>
<dbReference type="PANTHER" id="PTHR36317:SF1">
    <property type="entry name" value="PROTEIN MULTIPLE CHLOROPLAST DIVISION SITE 1"/>
    <property type="match status" value="1"/>
</dbReference>
<feature type="compositionally biased region" description="Polar residues" evidence="2">
    <location>
        <begin position="688"/>
        <end position="703"/>
    </location>
</feature>